<sequence length="44" mass="4699">MTKPKVVLFDYGSGNLRSAFRALERAGGDVTLTSDLDAARRADG</sequence>
<feature type="non-terminal residue" evidence="1">
    <location>
        <position position="44"/>
    </location>
</feature>
<dbReference type="Proteomes" id="UP000574690">
    <property type="component" value="Unassembled WGS sequence"/>
</dbReference>
<name>A0A850CAX7_9ACTN</name>
<dbReference type="PROSITE" id="PS51273">
    <property type="entry name" value="GATASE_TYPE_1"/>
    <property type="match status" value="1"/>
</dbReference>
<evidence type="ECO:0000313" key="2">
    <source>
        <dbReference type="Proteomes" id="UP000574690"/>
    </source>
</evidence>
<comment type="caution">
    <text evidence="1">The sequence shown here is derived from an EMBL/GenBank/DDBJ whole genome shotgun (WGS) entry which is preliminary data.</text>
</comment>
<accession>A0A850CAX7</accession>
<reference evidence="1 2" key="1">
    <citation type="submission" date="2020-05" db="EMBL/GenBank/DDBJ databases">
        <title>DNA-SIP metagenomic assembled genomes.</title>
        <authorList>
            <person name="Yu J."/>
        </authorList>
    </citation>
    <scope>NUCLEOTIDE SEQUENCE [LARGE SCALE GENOMIC DNA]</scope>
    <source>
        <strain evidence="1">Bin5.27</strain>
    </source>
</reference>
<dbReference type="Gene3D" id="3.40.50.880">
    <property type="match status" value="1"/>
</dbReference>
<dbReference type="AlphaFoldDB" id="A0A850CAX7"/>
<organism evidence="1 2">
    <name type="scientific">Glycomyces artemisiae</name>
    <dbReference type="NCBI Taxonomy" id="1076443"/>
    <lineage>
        <taxon>Bacteria</taxon>
        <taxon>Bacillati</taxon>
        <taxon>Actinomycetota</taxon>
        <taxon>Actinomycetes</taxon>
        <taxon>Glycomycetales</taxon>
        <taxon>Glycomycetaceae</taxon>
        <taxon>Glycomyces</taxon>
    </lineage>
</organism>
<dbReference type="EMBL" id="JABFXE010000457">
    <property type="protein sequence ID" value="NUQ89016.1"/>
    <property type="molecule type" value="Genomic_DNA"/>
</dbReference>
<gene>
    <name evidence="1" type="ORF">HOQ43_11205</name>
</gene>
<dbReference type="SUPFAM" id="SSF52317">
    <property type="entry name" value="Class I glutamine amidotransferase-like"/>
    <property type="match status" value="1"/>
</dbReference>
<evidence type="ECO:0000313" key="1">
    <source>
        <dbReference type="EMBL" id="NUQ89016.1"/>
    </source>
</evidence>
<dbReference type="InterPro" id="IPR029062">
    <property type="entry name" value="Class_I_gatase-like"/>
</dbReference>
<protein>
    <submittedName>
        <fullName evidence="1">Imidazole glycerol phosphate synthase subunit HisH</fullName>
    </submittedName>
</protein>
<proteinExistence type="predicted"/>